<dbReference type="PANTHER" id="PTHR43038:SF3">
    <property type="entry name" value="ABC TRANSPORTER G FAMILY MEMBER 20 ISOFORM X1"/>
    <property type="match status" value="1"/>
</dbReference>
<proteinExistence type="predicted"/>
<dbReference type="InterPro" id="IPR027417">
    <property type="entry name" value="P-loop_NTPase"/>
</dbReference>
<dbReference type="CDD" id="cd03230">
    <property type="entry name" value="ABC_DR_subfamily_A"/>
    <property type="match status" value="1"/>
</dbReference>
<dbReference type="InterPro" id="IPR003593">
    <property type="entry name" value="AAA+_ATPase"/>
</dbReference>
<dbReference type="Pfam" id="PF00005">
    <property type="entry name" value="ABC_tran"/>
    <property type="match status" value="1"/>
</dbReference>
<organism evidence="5 6">
    <name type="scientific">Tectimicrobiota bacterium</name>
    <dbReference type="NCBI Taxonomy" id="2528274"/>
    <lineage>
        <taxon>Bacteria</taxon>
        <taxon>Pseudomonadati</taxon>
        <taxon>Nitrospinota/Tectimicrobiota group</taxon>
        <taxon>Candidatus Tectimicrobiota</taxon>
    </lineage>
</organism>
<reference evidence="5" key="1">
    <citation type="submission" date="2020-07" db="EMBL/GenBank/DDBJ databases">
        <title>Huge and variable diversity of episymbiotic CPR bacteria and DPANN archaea in groundwater ecosystems.</title>
        <authorList>
            <person name="He C.Y."/>
            <person name="Keren R."/>
            <person name="Whittaker M."/>
            <person name="Farag I.F."/>
            <person name="Doudna J."/>
            <person name="Cate J.H.D."/>
            <person name="Banfield J.F."/>
        </authorList>
    </citation>
    <scope>NUCLEOTIDE SEQUENCE</scope>
    <source>
        <strain evidence="5">NC_groundwater_672_Ag_B-0.1um_62_36</strain>
    </source>
</reference>
<evidence type="ECO:0000256" key="2">
    <source>
        <dbReference type="ARBA" id="ARBA00022741"/>
    </source>
</evidence>
<keyword evidence="2" id="KW-0547">Nucleotide-binding</keyword>
<comment type="caution">
    <text evidence="5">The sequence shown here is derived from an EMBL/GenBank/DDBJ whole genome shotgun (WGS) entry which is preliminary data.</text>
</comment>
<sequence>MEPQGVAIEIQELTRRFGPVTAVDRLSLAIPRGELFGLVGPDGGGKTTTLRMLAGILTPTEGDARVAGHSIRRAPERLKEKIAYMSQRFGLYGDLTVLENLYFYADLFEVPRKERAARIERLLGFSNLTPFQHRLADQLSGGMKQKLGLACALIHTPEIVLLDEPTNGVDPVSRRDFWRILYEMLKEGVTILVTTAYLDEAERCHRVGLMHQGRLLAVETPDRIKAWMASDLVEIPVTDAWRARQQLAGLPQVRNATLFGHRLHVTVDDMARDLPAILEVLQAGGLGPHDPRRVIPSLEDVFIALLEQEKRERQ</sequence>
<evidence type="ECO:0000256" key="1">
    <source>
        <dbReference type="ARBA" id="ARBA00022448"/>
    </source>
</evidence>
<dbReference type="SMART" id="SM00382">
    <property type="entry name" value="AAA"/>
    <property type="match status" value="1"/>
</dbReference>
<keyword evidence="3 5" id="KW-0067">ATP-binding</keyword>
<dbReference type="GO" id="GO:0005524">
    <property type="term" value="F:ATP binding"/>
    <property type="evidence" value="ECO:0007669"/>
    <property type="project" value="UniProtKB-KW"/>
</dbReference>
<dbReference type="InterPro" id="IPR017871">
    <property type="entry name" value="ABC_transporter-like_CS"/>
</dbReference>
<keyword evidence="1" id="KW-0813">Transport</keyword>
<dbReference type="InterPro" id="IPR003439">
    <property type="entry name" value="ABC_transporter-like_ATP-bd"/>
</dbReference>
<dbReference type="Pfam" id="PF13732">
    <property type="entry name" value="DrrA1-3_C"/>
    <property type="match status" value="1"/>
</dbReference>
<dbReference type="AlphaFoldDB" id="A0A932CLX1"/>
<dbReference type="GO" id="GO:0016887">
    <property type="term" value="F:ATP hydrolysis activity"/>
    <property type="evidence" value="ECO:0007669"/>
    <property type="project" value="InterPro"/>
</dbReference>
<accession>A0A932CLX1</accession>
<dbReference type="InterPro" id="IPR025302">
    <property type="entry name" value="DrrA1/2-like_C"/>
</dbReference>
<evidence type="ECO:0000256" key="3">
    <source>
        <dbReference type="ARBA" id="ARBA00022840"/>
    </source>
</evidence>
<evidence type="ECO:0000313" key="6">
    <source>
        <dbReference type="Proteomes" id="UP000769766"/>
    </source>
</evidence>
<name>A0A932CLX1_UNCTE</name>
<protein>
    <submittedName>
        <fullName evidence="5">ABC transporter ATP-binding protein</fullName>
    </submittedName>
</protein>
<dbReference type="Gene3D" id="3.40.50.300">
    <property type="entry name" value="P-loop containing nucleotide triphosphate hydrolases"/>
    <property type="match status" value="1"/>
</dbReference>
<feature type="domain" description="ABC transporter" evidence="4">
    <location>
        <begin position="8"/>
        <end position="237"/>
    </location>
</feature>
<evidence type="ECO:0000313" key="5">
    <source>
        <dbReference type="EMBL" id="MBI2875738.1"/>
    </source>
</evidence>
<dbReference type="PROSITE" id="PS50893">
    <property type="entry name" value="ABC_TRANSPORTER_2"/>
    <property type="match status" value="1"/>
</dbReference>
<gene>
    <name evidence="5" type="ORF">HYY20_02525</name>
</gene>
<evidence type="ECO:0000259" key="4">
    <source>
        <dbReference type="PROSITE" id="PS50893"/>
    </source>
</evidence>
<dbReference type="EMBL" id="JACPRF010000074">
    <property type="protein sequence ID" value="MBI2875738.1"/>
    <property type="molecule type" value="Genomic_DNA"/>
</dbReference>
<dbReference type="PANTHER" id="PTHR43038">
    <property type="entry name" value="ATP-BINDING CASSETTE, SUB-FAMILY H, MEMBER 1"/>
    <property type="match status" value="1"/>
</dbReference>
<dbReference type="Proteomes" id="UP000769766">
    <property type="component" value="Unassembled WGS sequence"/>
</dbReference>
<dbReference type="SUPFAM" id="SSF52540">
    <property type="entry name" value="P-loop containing nucleoside triphosphate hydrolases"/>
    <property type="match status" value="1"/>
</dbReference>
<dbReference type="PROSITE" id="PS00211">
    <property type="entry name" value="ABC_TRANSPORTER_1"/>
    <property type="match status" value="1"/>
</dbReference>